<dbReference type="OrthoDB" id="5340910at2759"/>
<dbReference type="AlphaFoldDB" id="A0A9Q1C6P4"/>
<dbReference type="Proteomes" id="UP001152320">
    <property type="component" value="Chromosome 7"/>
</dbReference>
<feature type="domain" description="SH3" evidence="8">
    <location>
        <begin position="737"/>
        <end position="798"/>
    </location>
</feature>
<dbReference type="PRINTS" id="PR01887">
    <property type="entry name" value="SPECTRNALPHA"/>
</dbReference>
<dbReference type="SMART" id="SM00233">
    <property type="entry name" value="PH"/>
    <property type="match status" value="1"/>
</dbReference>
<keyword evidence="14" id="KW-1185">Reference proteome</keyword>
<dbReference type="PANTHER" id="PTHR45818:SF3">
    <property type="entry name" value="PROTEIN VAV"/>
    <property type="match status" value="1"/>
</dbReference>
<dbReference type="InterPro" id="IPR036872">
    <property type="entry name" value="CH_dom_sf"/>
</dbReference>
<accession>A0A9Q1C6P4</accession>
<sequence>MEDWKKAANWLLQCEVIMKDHRIMSPSADTIDLLMNLRDGVLLCQLLNHLHPRAVNLLEINYSQGRTQMSQFLCIRNIRIFLQACTTVFKLPQSDLFEPMWLYEATNFKMVLHTLSKLSNTRYAREKGAIPFSLGEDEKEEDDIYASLPTNVDEVEDNYGYGSDEDIYAPIDDHENEDIYDDLVNIKRVPELSQQRVEPTDKRQYCLTEISETEGKYVEALVMIKNEFISPMKIMLTKEDKEKIFINIEDLLKVHQDLYETIQDCFFKGSPTIGSIFINYRDQLLIYGEYVSKLTAAQDHIDFLCSRDLRLKSFIEQCQMKANQNRFNLRSLLSVPMQRVLKYHLLFTELNKLTNDNHPEKAEIGKALNSMKDLSDFCNEVKRDYEQLETLMQIQKSLVNYSGTVECEQGRLHLDGEVKIRVNDRRRSASAAQKSCFLFDKVMLVCNRSSRLNVEKLWGLETHDFQYAIELENYDVVNDLPKGRGRWSYCFFLQPSSNVRASELNSYEVSTKTPEMLDKWVNSIKMAKDNIQPPNDTNHTFAYSTFPHTKATYCSVCKKLLRGMFKQGYKCNDCHISVHKECIRSSGEIKCQSLAPKGRPKRPNYEQTKPLVQNGQPRQVMNFVSPNTNLAQQPWYQEGIDRDKAREILERMPTGTYIIRAKDNKYALSLKYEGIKHMRIVAGNGSYYLQESTTFPSIQALVDYYQAHPLNEVFTNVNTVLAIPFKEYERSQLNNKNFIALAMALYDFSARDIRELSLQKGDLVQVTIRPQSNRGWWKGRLHNKEGYFPASYVEVIEGSA</sequence>
<dbReference type="Gene3D" id="3.30.505.10">
    <property type="entry name" value="SH2 domain"/>
    <property type="match status" value="1"/>
</dbReference>
<dbReference type="InterPro" id="IPR000980">
    <property type="entry name" value="SH2"/>
</dbReference>
<evidence type="ECO:0000259" key="12">
    <source>
        <dbReference type="PROSITE" id="PS50081"/>
    </source>
</evidence>
<dbReference type="Pfam" id="PF00018">
    <property type="entry name" value="SH3_1"/>
    <property type="match status" value="1"/>
</dbReference>
<keyword evidence="1 6" id="KW-0728">SH3 domain</keyword>
<gene>
    <name evidence="13" type="ORF">HOLleu_16865</name>
</gene>
<dbReference type="Gene3D" id="2.30.30.40">
    <property type="entry name" value="SH3 Domains"/>
    <property type="match status" value="1"/>
</dbReference>
<dbReference type="GO" id="GO:0005085">
    <property type="term" value="F:guanyl-nucleotide exchange factor activity"/>
    <property type="evidence" value="ECO:0007669"/>
    <property type="project" value="UniProtKB-KW"/>
</dbReference>
<dbReference type="InterPro" id="IPR001452">
    <property type="entry name" value="SH3_domain"/>
</dbReference>
<dbReference type="SMART" id="SM00252">
    <property type="entry name" value="SH2"/>
    <property type="match status" value="1"/>
</dbReference>
<evidence type="ECO:0000256" key="5">
    <source>
        <dbReference type="PROSITE-ProRule" id="PRU00191"/>
    </source>
</evidence>
<evidence type="ECO:0000313" key="14">
    <source>
        <dbReference type="Proteomes" id="UP001152320"/>
    </source>
</evidence>
<dbReference type="PANTHER" id="PTHR45818">
    <property type="entry name" value="PROTEIN VAV"/>
    <property type="match status" value="1"/>
</dbReference>
<dbReference type="GO" id="GO:0008270">
    <property type="term" value="F:zinc ion binding"/>
    <property type="evidence" value="ECO:0007669"/>
    <property type="project" value="UniProtKB-KW"/>
</dbReference>
<dbReference type="PROSITE" id="PS50010">
    <property type="entry name" value="DH_2"/>
    <property type="match status" value="1"/>
</dbReference>
<evidence type="ECO:0000256" key="6">
    <source>
        <dbReference type="PROSITE-ProRule" id="PRU00192"/>
    </source>
</evidence>
<dbReference type="Gene3D" id="1.10.418.10">
    <property type="entry name" value="Calponin-like domain"/>
    <property type="match status" value="1"/>
</dbReference>
<evidence type="ECO:0000313" key="13">
    <source>
        <dbReference type="EMBL" id="KAJ8039218.1"/>
    </source>
</evidence>
<protein>
    <submittedName>
        <fullName evidence="13">Guanine nucleotide exchange factor VAV3</fullName>
    </submittedName>
</protein>
<proteinExistence type="predicted"/>
<dbReference type="PROSITE" id="PS50003">
    <property type="entry name" value="PH_DOMAIN"/>
    <property type="match status" value="1"/>
</dbReference>
<dbReference type="Gene3D" id="3.30.60.20">
    <property type="match status" value="1"/>
</dbReference>
<keyword evidence="3" id="KW-0862">Zinc</keyword>
<reference evidence="13" key="1">
    <citation type="submission" date="2021-10" db="EMBL/GenBank/DDBJ databases">
        <title>Tropical sea cucumber genome reveals ecological adaptation and Cuvierian tubules defense mechanism.</title>
        <authorList>
            <person name="Chen T."/>
        </authorList>
    </citation>
    <scope>NUCLEOTIDE SEQUENCE</scope>
    <source>
        <strain evidence="13">Nanhai2018</strain>
        <tissue evidence="13">Muscle</tissue>
    </source>
</reference>
<dbReference type="SUPFAM" id="SSF50729">
    <property type="entry name" value="PH domain-like"/>
    <property type="match status" value="1"/>
</dbReference>
<comment type="caution">
    <text evidence="13">The sequence shown here is derived from an EMBL/GenBank/DDBJ whole genome shotgun (WGS) entry which is preliminary data.</text>
</comment>
<dbReference type="InterPro" id="IPR011993">
    <property type="entry name" value="PH-like_dom_sf"/>
</dbReference>
<dbReference type="SMART" id="SM00109">
    <property type="entry name" value="C1"/>
    <property type="match status" value="1"/>
</dbReference>
<dbReference type="CDD" id="cd21201">
    <property type="entry name" value="CH_VAV"/>
    <property type="match status" value="1"/>
</dbReference>
<dbReference type="Gene3D" id="1.20.900.10">
    <property type="entry name" value="Dbl homology (DH) domain"/>
    <property type="match status" value="1"/>
</dbReference>
<dbReference type="PRINTS" id="PR00452">
    <property type="entry name" value="SH3DOMAIN"/>
</dbReference>
<dbReference type="InterPro" id="IPR001715">
    <property type="entry name" value="CH_dom"/>
</dbReference>
<evidence type="ECO:0000259" key="10">
    <source>
        <dbReference type="PROSITE" id="PS50010"/>
    </source>
</evidence>
<dbReference type="PROSITE" id="PS50001">
    <property type="entry name" value="SH2"/>
    <property type="match status" value="1"/>
</dbReference>
<dbReference type="SMART" id="SM00325">
    <property type="entry name" value="RhoGEF"/>
    <property type="match status" value="1"/>
</dbReference>
<name>A0A9Q1C6P4_HOLLE</name>
<dbReference type="InterPro" id="IPR036028">
    <property type="entry name" value="SH3-like_dom_sf"/>
</dbReference>
<dbReference type="Pfam" id="PF00017">
    <property type="entry name" value="SH2"/>
    <property type="match status" value="1"/>
</dbReference>
<feature type="domain" description="Calponin-homology (CH)" evidence="11">
    <location>
        <begin position="1"/>
        <end position="123"/>
    </location>
</feature>
<keyword evidence="2" id="KW-0344">Guanine-nucleotide releasing factor</keyword>
<dbReference type="PROSITE" id="PS50021">
    <property type="entry name" value="CH"/>
    <property type="match status" value="1"/>
</dbReference>
<dbReference type="InterPro" id="IPR000219">
    <property type="entry name" value="DH_dom"/>
</dbReference>
<evidence type="ECO:0000259" key="7">
    <source>
        <dbReference type="PROSITE" id="PS50001"/>
    </source>
</evidence>
<dbReference type="InterPro" id="IPR055251">
    <property type="entry name" value="SOS1_NGEF_PH"/>
</dbReference>
<dbReference type="InterPro" id="IPR002219">
    <property type="entry name" value="PKC_DAG/PE"/>
</dbReference>
<evidence type="ECO:0000256" key="3">
    <source>
        <dbReference type="ARBA" id="ARBA00022771"/>
    </source>
</evidence>
<dbReference type="InterPro" id="IPR035899">
    <property type="entry name" value="DBL_dom_sf"/>
</dbReference>
<dbReference type="InterPro" id="IPR036860">
    <property type="entry name" value="SH2_dom_sf"/>
</dbReference>
<evidence type="ECO:0000259" key="11">
    <source>
        <dbReference type="PROSITE" id="PS50021"/>
    </source>
</evidence>
<evidence type="ECO:0000259" key="9">
    <source>
        <dbReference type="PROSITE" id="PS50003"/>
    </source>
</evidence>
<organism evidence="13 14">
    <name type="scientific">Holothuria leucospilota</name>
    <name type="common">Black long sea cucumber</name>
    <name type="synonym">Mertensiothuria leucospilota</name>
    <dbReference type="NCBI Taxonomy" id="206669"/>
    <lineage>
        <taxon>Eukaryota</taxon>
        <taxon>Metazoa</taxon>
        <taxon>Echinodermata</taxon>
        <taxon>Eleutherozoa</taxon>
        <taxon>Echinozoa</taxon>
        <taxon>Holothuroidea</taxon>
        <taxon>Aspidochirotacea</taxon>
        <taxon>Aspidochirotida</taxon>
        <taxon>Holothuriidae</taxon>
        <taxon>Holothuria</taxon>
    </lineage>
</organism>
<dbReference type="SMART" id="SM00326">
    <property type="entry name" value="SH3"/>
    <property type="match status" value="1"/>
</dbReference>
<dbReference type="PROSITE" id="PS50081">
    <property type="entry name" value="ZF_DAG_PE_2"/>
    <property type="match status" value="1"/>
</dbReference>
<keyword evidence="4 5" id="KW-0727">SH2 domain</keyword>
<feature type="domain" description="SH2" evidence="7">
    <location>
        <begin position="635"/>
        <end position="725"/>
    </location>
</feature>
<evidence type="ECO:0000256" key="2">
    <source>
        <dbReference type="ARBA" id="ARBA00022658"/>
    </source>
</evidence>
<dbReference type="SUPFAM" id="SSF50044">
    <property type="entry name" value="SH3-domain"/>
    <property type="match status" value="1"/>
</dbReference>
<keyword evidence="3" id="KW-0863">Zinc-finger</keyword>
<feature type="domain" description="PH" evidence="9">
    <location>
        <begin position="411"/>
        <end position="529"/>
    </location>
</feature>
<keyword evidence="3" id="KW-0479">Metal-binding</keyword>
<evidence type="ECO:0000259" key="8">
    <source>
        <dbReference type="PROSITE" id="PS50002"/>
    </source>
</evidence>
<evidence type="ECO:0000256" key="1">
    <source>
        <dbReference type="ARBA" id="ARBA00022443"/>
    </source>
</evidence>
<evidence type="ECO:0000256" key="4">
    <source>
        <dbReference type="ARBA" id="ARBA00022999"/>
    </source>
</evidence>
<dbReference type="Pfam" id="PF00130">
    <property type="entry name" value="C1_1"/>
    <property type="match status" value="1"/>
</dbReference>
<dbReference type="SUPFAM" id="SSF48065">
    <property type="entry name" value="DBL homology domain (DH-domain)"/>
    <property type="match status" value="1"/>
</dbReference>
<dbReference type="Pfam" id="PF00307">
    <property type="entry name" value="CH"/>
    <property type="match status" value="1"/>
</dbReference>
<dbReference type="PROSITE" id="PS50002">
    <property type="entry name" value="SH3"/>
    <property type="match status" value="1"/>
</dbReference>
<dbReference type="Pfam" id="PF22697">
    <property type="entry name" value="SOS1_NGEF_PH"/>
    <property type="match status" value="1"/>
</dbReference>
<dbReference type="SUPFAM" id="SSF55550">
    <property type="entry name" value="SH2 domain"/>
    <property type="match status" value="1"/>
</dbReference>
<feature type="domain" description="DH" evidence="10">
    <location>
        <begin position="202"/>
        <end position="381"/>
    </location>
</feature>
<dbReference type="CDD" id="cd20810">
    <property type="entry name" value="C1_VAV"/>
    <property type="match status" value="1"/>
</dbReference>
<dbReference type="GO" id="GO:0005737">
    <property type="term" value="C:cytoplasm"/>
    <property type="evidence" value="ECO:0007669"/>
    <property type="project" value="TreeGrafter"/>
</dbReference>
<dbReference type="Pfam" id="PF00621">
    <property type="entry name" value="RhoGEF"/>
    <property type="match status" value="1"/>
</dbReference>
<dbReference type="InterPro" id="IPR001849">
    <property type="entry name" value="PH_domain"/>
</dbReference>
<dbReference type="CDD" id="cd00160">
    <property type="entry name" value="RhoGEF"/>
    <property type="match status" value="1"/>
</dbReference>
<dbReference type="SMART" id="SM00033">
    <property type="entry name" value="CH"/>
    <property type="match status" value="1"/>
</dbReference>
<dbReference type="Gene3D" id="2.30.29.30">
    <property type="entry name" value="Pleckstrin-homology domain (PH domain)/Phosphotyrosine-binding domain (PTB)"/>
    <property type="match status" value="1"/>
</dbReference>
<dbReference type="EMBL" id="JAIZAY010000007">
    <property type="protein sequence ID" value="KAJ8039218.1"/>
    <property type="molecule type" value="Genomic_DNA"/>
</dbReference>
<dbReference type="SUPFAM" id="SSF47576">
    <property type="entry name" value="Calponin-homology domain, CH-domain"/>
    <property type="match status" value="1"/>
</dbReference>
<feature type="domain" description="Phorbol-ester/DAG-type" evidence="12">
    <location>
        <begin position="538"/>
        <end position="591"/>
    </location>
</feature>
<dbReference type="GO" id="GO:0016477">
    <property type="term" value="P:cell migration"/>
    <property type="evidence" value="ECO:0007669"/>
    <property type="project" value="TreeGrafter"/>
</dbReference>